<feature type="coiled-coil region" evidence="1">
    <location>
        <begin position="61"/>
        <end position="232"/>
    </location>
</feature>
<dbReference type="SUPFAM" id="SSF90257">
    <property type="entry name" value="Myosin rod fragments"/>
    <property type="match status" value="1"/>
</dbReference>
<reference evidence="3 4" key="1">
    <citation type="submission" date="2018-11" db="EMBL/GenBank/DDBJ databases">
        <authorList>
            <consortium name="Pathogen Informatics"/>
        </authorList>
    </citation>
    <scope>NUCLEOTIDE SEQUENCE [LARGE SCALE GENOMIC DNA]</scope>
    <source>
        <strain evidence="3 4">Zambia</strain>
    </source>
</reference>
<dbReference type="AlphaFoldDB" id="A0A183MQT2"/>
<dbReference type="PANTHER" id="PTHR23313">
    <property type="entry name" value="TSEC1-RELATED"/>
    <property type="match status" value="1"/>
</dbReference>
<dbReference type="STRING" id="48269.A0A183MQT2"/>
<feature type="region of interest" description="Disordered" evidence="2">
    <location>
        <begin position="1"/>
        <end position="29"/>
    </location>
</feature>
<keyword evidence="4" id="KW-1185">Reference proteome</keyword>
<keyword evidence="1" id="KW-0175">Coiled coil</keyword>
<evidence type="ECO:0000256" key="2">
    <source>
        <dbReference type="SAM" id="MobiDB-lite"/>
    </source>
</evidence>
<evidence type="ECO:0000256" key="1">
    <source>
        <dbReference type="SAM" id="Coils"/>
    </source>
</evidence>
<accession>A0A183MQT2</accession>
<dbReference type="PANTHER" id="PTHR23313:SF0">
    <property type="entry name" value="TESTIS-EXPRESSED PROTEIN 9"/>
    <property type="match status" value="1"/>
</dbReference>
<evidence type="ECO:0000313" key="4">
    <source>
        <dbReference type="Proteomes" id="UP000277204"/>
    </source>
</evidence>
<dbReference type="Proteomes" id="UP000277204">
    <property type="component" value="Unassembled WGS sequence"/>
</dbReference>
<name>A0A183MQT2_9TREM</name>
<proteinExistence type="predicted"/>
<sequence>MTEKSDFLEKDSEHTCEVENGISSPVDEHKLNHELYSDKDEINDRNVLPEPTEGLGLKAQNRYLKAKVRVLLEENQKLNSQMAHQVRLIVIFKLLIFLQNDEIVRMKSRMQELEEERNRLHRVTSAHSSQLEKMKKSLGETRVHCNELETEKTNYKKDYDSLKRNSDQQVLEIKSLTTRLNRAIEESDRYKAELEKIRSSTRESVGSMRHNMDDLMAENKRLEKQKSELISTFKKQMKLIDILRRQKVRAQLFI</sequence>
<feature type="compositionally biased region" description="Basic and acidic residues" evidence="2">
    <location>
        <begin position="1"/>
        <end position="17"/>
    </location>
</feature>
<organism evidence="3 4">
    <name type="scientific">Schistosoma margrebowiei</name>
    <dbReference type="NCBI Taxonomy" id="48269"/>
    <lineage>
        <taxon>Eukaryota</taxon>
        <taxon>Metazoa</taxon>
        <taxon>Spiralia</taxon>
        <taxon>Lophotrochozoa</taxon>
        <taxon>Platyhelminthes</taxon>
        <taxon>Trematoda</taxon>
        <taxon>Digenea</taxon>
        <taxon>Strigeidida</taxon>
        <taxon>Schistosomatoidea</taxon>
        <taxon>Schistosomatidae</taxon>
        <taxon>Schistosoma</taxon>
    </lineage>
</organism>
<protein>
    <submittedName>
        <fullName evidence="3">Uncharacterized protein</fullName>
    </submittedName>
</protein>
<dbReference type="EMBL" id="UZAI01017643">
    <property type="protein sequence ID" value="VDP27770.1"/>
    <property type="molecule type" value="Genomic_DNA"/>
</dbReference>
<evidence type="ECO:0000313" key="3">
    <source>
        <dbReference type="EMBL" id="VDP27770.1"/>
    </source>
</evidence>
<gene>
    <name evidence="3" type="ORF">SMRZ_LOCUS18407</name>
</gene>